<sequence>MTPAAPPTPTPPPVRPAPQRPATRIRCQLP</sequence>
<dbReference type="EMBL" id="BAABQU010000026">
    <property type="protein sequence ID" value="GAA5440689.1"/>
    <property type="molecule type" value="Genomic_DNA"/>
</dbReference>
<protein>
    <submittedName>
        <fullName evidence="2">Uncharacterized protein</fullName>
    </submittedName>
</protein>
<reference evidence="2 3" key="1">
    <citation type="submission" date="2024-02" db="EMBL/GenBank/DDBJ databases">
        <title>Deinococcus caeni NBRC 101312.</title>
        <authorList>
            <person name="Ichikawa N."/>
            <person name="Katano-Makiyama Y."/>
            <person name="Hidaka K."/>
        </authorList>
    </citation>
    <scope>NUCLEOTIDE SEQUENCE [LARGE SCALE GENOMIC DNA]</scope>
    <source>
        <strain evidence="2 3">NBRC 101312</strain>
    </source>
</reference>
<accession>A0ABP9UG17</accession>
<organism evidence="2 3">
    <name type="scientific">Deinococcus caeni</name>
    <dbReference type="NCBI Taxonomy" id="569127"/>
    <lineage>
        <taxon>Bacteria</taxon>
        <taxon>Thermotogati</taxon>
        <taxon>Deinococcota</taxon>
        <taxon>Deinococci</taxon>
        <taxon>Deinococcales</taxon>
        <taxon>Deinococcaceae</taxon>
        <taxon>Deinococcus</taxon>
    </lineage>
</organism>
<evidence type="ECO:0000313" key="3">
    <source>
        <dbReference type="Proteomes" id="UP001423409"/>
    </source>
</evidence>
<feature type="compositionally biased region" description="Pro residues" evidence="1">
    <location>
        <begin position="1"/>
        <end position="19"/>
    </location>
</feature>
<gene>
    <name evidence="2" type="ORF">Dcae01_02207</name>
</gene>
<name>A0ABP9UG17_9DEIO</name>
<evidence type="ECO:0000313" key="2">
    <source>
        <dbReference type="EMBL" id="GAA5440689.1"/>
    </source>
</evidence>
<comment type="caution">
    <text evidence="2">The sequence shown here is derived from an EMBL/GenBank/DDBJ whole genome shotgun (WGS) entry which is preliminary data.</text>
</comment>
<feature type="region of interest" description="Disordered" evidence="1">
    <location>
        <begin position="1"/>
        <end position="30"/>
    </location>
</feature>
<dbReference type="Proteomes" id="UP001423409">
    <property type="component" value="Unassembled WGS sequence"/>
</dbReference>
<evidence type="ECO:0000256" key="1">
    <source>
        <dbReference type="SAM" id="MobiDB-lite"/>
    </source>
</evidence>
<keyword evidence="3" id="KW-1185">Reference proteome</keyword>
<proteinExistence type="predicted"/>